<comment type="caution">
    <text evidence="3">The sequence shown here is derived from an EMBL/GenBank/DDBJ whole genome shotgun (WGS) entry which is preliminary data.</text>
</comment>
<evidence type="ECO:0000313" key="3">
    <source>
        <dbReference type="EMBL" id="MDZ7543582.1"/>
    </source>
</evidence>
<evidence type="ECO:0000256" key="2">
    <source>
        <dbReference type="SAM" id="Coils"/>
    </source>
</evidence>
<dbReference type="Proteomes" id="UP001288944">
    <property type="component" value="Unassembled WGS sequence"/>
</dbReference>
<organism evidence="3 4">
    <name type="scientific">Clostridium perfringens</name>
    <dbReference type="NCBI Taxonomy" id="1502"/>
    <lineage>
        <taxon>Bacteria</taxon>
        <taxon>Bacillati</taxon>
        <taxon>Bacillota</taxon>
        <taxon>Clostridia</taxon>
        <taxon>Eubacteriales</taxon>
        <taxon>Clostridiaceae</taxon>
        <taxon>Clostridium</taxon>
    </lineage>
</organism>
<dbReference type="Gene3D" id="3.30.70.1880">
    <property type="entry name" value="Protein of unknown function DUF881"/>
    <property type="match status" value="1"/>
</dbReference>
<protein>
    <submittedName>
        <fullName evidence="3">DUF881 domain-containing protein</fullName>
    </submittedName>
</protein>
<evidence type="ECO:0000256" key="1">
    <source>
        <dbReference type="ARBA" id="ARBA00009108"/>
    </source>
</evidence>
<gene>
    <name evidence="3" type="ORF">GNF83_20935</name>
</gene>
<dbReference type="Pfam" id="PF05949">
    <property type="entry name" value="DUF881"/>
    <property type="match status" value="1"/>
</dbReference>
<proteinExistence type="inferred from homology"/>
<reference evidence="3" key="1">
    <citation type="submission" date="2019-11" db="EMBL/GenBank/DDBJ databases">
        <title>Characterization of Clostridium perfringens isolates from swine manure treated agricultural soils.</title>
        <authorList>
            <person name="Wushke S.T."/>
        </authorList>
    </citation>
    <scope>NUCLEOTIDE SEQUENCE</scope>
    <source>
        <strain evidence="3">X62</strain>
    </source>
</reference>
<feature type="non-terminal residue" evidence="3">
    <location>
        <position position="141"/>
    </location>
</feature>
<sequence>LDIIAELDDLKKQKEELLKSNNSLSEELKKLEETAAKEGVVEAEIKKQLDNSRMNLGLVDVKGPGIVITITPKTDIFGSSNTGNSRSISEDEIVHIVNTLRYARAEAISVNDLRVTPQSGIKVSGDGIWIGTAGRINPKDK</sequence>
<dbReference type="PANTHER" id="PTHR37313:SF2">
    <property type="entry name" value="UPF0749 PROTEIN YLXX"/>
    <property type="match status" value="1"/>
</dbReference>
<dbReference type="EMBL" id="WNUR01001358">
    <property type="protein sequence ID" value="MDZ7543582.1"/>
    <property type="molecule type" value="Genomic_DNA"/>
</dbReference>
<dbReference type="InterPro" id="IPR010273">
    <property type="entry name" value="DUF881"/>
</dbReference>
<feature type="coiled-coil region" evidence="2">
    <location>
        <begin position="7"/>
        <end position="34"/>
    </location>
</feature>
<accession>A0AAW9K5U6</accession>
<name>A0AAW9K5U6_CLOPF</name>
<feature type="non-terminal residue" evidence="3">
    <location>
        <position position="1"/>
    </location>
</feature>
<keyword evidence="2" id="KW-0175">Coiled coil</keyword>
<dbReference type="AlphaFoldDB" id="A0AAW9K5U6"/>
<comment type="similarity">
    <text evidence="1">Belongs to the UPF0749 family.</text>
</comment>
<evidence type="ECO:0000313" key="4">
    <source>
        <dbReference type="Proteomes" id="UP001288944"/>
    </source>
</evidence>
<dbReference type="PANTHER" id="PTHR37313">
    <property type="entry name" value="UPF0749 PROTEIN RV1825"/>
    <property type="match status" value="1"/>
</dbReference>